<dbReference type="EMBL" id="JBBPBN010000006">
    <property type="protein sequence ID" value="KAK9036483.1"/>
    <property type="molecule type" value="Genomic_DNA"/>
</dbReference>
<sequence>MGEAKPTHGHGHGHQLTQQTRGRSSSVDACVEVEKSGHDEVVERLKRDKDGLMQELVRLRPQRQSTHNELQTMVQRLQGMEQRAQQMMTFLAKAVQGPGFWLNLCSQQEKGD</sequence>
<dbReference type="Proteomes" id="UP001396334">
    <property type="component" value="Unassembled WGS sequence"/>
</dbReference>
<organism evidence="2 3">
    <name type="scientific">Hibiscus sabdariffa</name>
    <name type="common">roselle</name>
    <dbReference type="NCBI Taxonomy" id="183260"/>
    <lineage>
        <taxon>Eukaryota</taxon>
        <taxon>Viridiplantae</taxon>
        <taxon>Streptophyta</taxon>
        <taxon>Embryophyta</taxon>
        <taxon>Tracheophyta</taxon>
        <taxon>Spermatophyta</taxon>
        <taxon>Magnoliopsida</taxon>
        <taxon>eudicotyledons</taxon>
        <taxon>Gunneridae</taxon>
        <taxon>Pentapetalae</taxon>
        <taxon>rosids</taxon>
        <taxon>malvids</taxon>
        <taxon>Malvales</taxon>
        <taxon>Malvaceae</taxon>
        <taxon>Malvoideae</taxon>
        <taxon>Hibiscus</taxon>
    </lineage>
</organism>
<proteinExistence type="predicted"/>
<dbReference type="PANTHER" id="PTHR10015:SF436">
    <property type="entry name" value="HEAT STRESS TRANSCRIPTION FACTOR A-1D"/>
    <property type="match status" value="1"/>
</dbReference>
<protein>
    <submittedName>
        <fullName evidence="2">Uncharacterized protein</fullName>
    </submittedName>
</protein>
<accession>A0ABR2TG73</accession>
<comment type="caution">
    <text evidence="2">The sequence shown here is derived from an EMBL/GenBank/DDBJ whole genome shotgun (WGS) entry which is preliminary data.</text>
</comment>
<dbReference type="PANTHER" id="PTHR10015">
    <property type="entry name" value="HEAT SHOCK TRANSCRIPTION FACTOR"/>
    <property type="match status" value="1"/>
</dbReference>
<keyword evidence="3" id="KW-1185">Reference proteome</keyword>
<reference evidence="2 3" key="1">
    <citation type="journal article" date="2024" name="G3 (Bethesda)">
        <title>Genome assembly of Hibiscus sabdariffa L. provides insights into metabolisms of medicinal natural products.</title>
        <authorList>
            <person name="Kim T."/>
        </authorList>
    </citation>
    <scope>NUCLEOTIDE SEQUENCE [LARGE SCALE GENOMIC DNA]</scope>
    <source>
        <strain evidence="2">TK-2024</strain>
        <tissue evidence="2">Old leaves</tissue>
    </source>
</reference>
<name>A0ABR2TG73_9ROSI</name>
<gene>
    <name evidence="2" type="ORF">V6N11_078482</name>
</gene>
<feature type="region of interest" description="Disordered" evidence="1">
    <location>
        <begin position="1"/>
        <end position="29"/>
    </location>
</feature>
<evidence type="ECO:0000313" key="3">
    <source>
        <dbReference type="Proteomes" id="UP001396334"/>
    </source>
</evidence>
<evidence type="ECO:0000313" key="2">
    <source>
        <dbReference type="EMBL" id="KAK9036483.1"/>
    </source>
</evidence>
<evidence type="ECO:0000256" key="1">
    <source>
        <dbReference type="SAM" id="MobiDB-lite"/>
    </source>
</evidence>